<reference evidence="3" key="5">
    <citation type="submission" date="2018-04" db="UniProtKB">
        <authorList>
            <consortium name="EnsemblFungi"/>
        </authorList>
    </citation>
    <scope>IDENTIFICATION</scope>
    <source>
        <strain evidence="3">R3-111a-1</strain>
    </source>
</reference>
<protein>
    <submittedName>
        <fullName evidence="2 3">Uncharacterized protein</fullName>
    </submittedName>
</protein>
<feature type="signal peptide" evidence="1">
    <location>
        <begin position="1"/>
        <end position="16"/>
    </location>
</feature>
<dbReference type="RefSeq" id="XP_009229259.1">
    <property type="nucleotide sequence ID" value="XM_009230995.1"/>
</dbReference>
<sequence>MIPLASLLGLVPYIWADLLHGSLAAQEPLGRVEFGAVNEIPGGVGLSALDNLLDARLPGR</sequence>
<dbReference type="OrthoDB" id="10553448at2759"/>
<reference evidence="2" key="2">
    <citation type="submission" date="2010-07" db="EMBL/GenBank/DDBJ databases">
        <authorList>
            <consortium name="The Broad Institute Genome Sequencing Platform"/>
            <consortium name="Broad Institute Genome Sequencing Center for Infectious Disease"/>
            <person name="Ma L.-J."/>
            <person name="Dead R."/>
            <person name="Young S."/>
            <person name="Zeng Q."/>
            <person name="Koehrsen M."/>
            <person name="Alvarado L."/>
            <person name="Berlin A."/>
            <person name="Chapman S.B."/>
            <person name="Chen Z."/>
            <person name="Freedman E."/>
            <person name="Gellesch M."/>
            <person name="Goldberg J."/>
            <person name="Griggs A."/>
            <person name="Gujja S."/>
            <person name="Heilman E.R."/>
            <person name="Heiman D."/>
            <person name="Hepburn T."/>
            <person name="Howarth C."/>
            <person name="Jen D."/>
            <person name="Larson L."/>
            <person name="Mehta T."/>
            <person name="Neiman D."/>
            <person name="Pearson M."/>
            <person name="Roberts A."/>
            <person name="Saif S."/>
            <person name="Shea T."/>
            <person name="Shenoy N."/>
            <person name="Sisk P."/>
            <person name="Stolte C."/>
            <person name="Sykes S."/>
            <person name="Walk T."/>
            <person name="White J."/>
            <person name="Yandava C."/>
            <person name="Haas B."/>
            <person name="Nusbaum C."/>
            <person name="Birren B."/>
        </authorList>
    </citation>
    <scope>NUCLEOTIDE SEQUENCE</scope>
    <source>
        <strain evidence="2">R3-111a-1</strain>
    </source>
</reference>
<dbReference type="HOGENOM" id="CLU_2941869_0_0_1"/>
<dbReference type="AlphaFoldDB" id="J3PHW2"/>
<dbReference type="EMBL" id="GL385404">
    <property type="protein sequence ID" value="EJT69474.1"/>
    <property type="molecule type" value="Genomic_DNA"/>
</dbReference>
<evidence type="ECO:0000313" key="2">
    <source>
        <dbReference type="EMBL" id="EJT69474.1"/>
    </source>
</evidence>
<reference evidence="2" key="3">
    <citation type="submission" date="2010-09" db="EMBL/GenBank/DDBJ databases">
        <title>Annotation of Gaeumannomyces graminis var. tritici R3-111a-1.</title>
        <authorList>
            <consortium name="The Broad Institute Genome Sequencing Platform"/>
            <person name="Ma L.-J."/>
            <person name="Dead R."/>
            <person name="Young S.K."/>
            <person name="Zeng Q."/>
            <person name="Gargeya S."/>
            <person name="Fitzgerald M."/>
            <person name="Haas B."/>
            <person name="Abouelleil A."/>
            <person name="Alvarado L."/>
            <person name="Arachchi H.M."/>
            <person name="Berlin A."/>
            <person name="Brown A."/>
            <person name="Chapman S.B."/>
            <person name="Chen Z."/>
            <person name="Dunbar C."/>
            <person name="Freedman E."/>
            <person name="Gearin G."/>
            <person name="Gellesch M."/>
            <person name="Goldberg J."/>
            <person name="Griggs A."/>
            <person name="Gujja S."/>
            <person name="Heiman D."/>
            <person name="Howarth C."/>
            <person name="Larson L."/>
            <person name="Lui A."/>
            <person name="MacDonald P.J.P."/>
            <person name="Mehta T."/>
            <person name="Montmayeur A."/>
            <person name="Murphy C."/>
            <person name="Neiman D."/>
            <person name="Pearson M."/>
            <person name="Priest M."/>
            <person name="Roberts A."/>
            <person name="Saif S."/>
            <person name="Shea T."/>
            <person name="Shenoy N."/>
            <person name="Sisk P."/>
            <person name="Stolte C."/>
            <person name="Sykes S."/>
            <person name="Yandava C."/>
            <person name="Wortman J."/>
            <person name="Nusbaum C."/>
            <person name="Birren B."/>
        </authorList>
    </citation>
    <scope>NUCLEOTIDE SEQUENCE</scope>
    <source>
        <strain evidence="2">R3-111a-1</strain>
    </source>
</reference>
<gene>
    <name evidence="3" type="primary">20353551</name>
    <name evidence="2" type="ORF">GGTG_13093</name>
</gene>
<reference evidence="3" key="4">
    <citation type="journal article" date="2015" name="G3 (Bethesda)">
        <title>Genome sequences of three phytopathogenic species of the Magnaporthaceae family of fungi.</title>
        <authorList>
            <person name="Okagaki L.H."/>
            <person name="Nunes C.C."/>
            <person name="Sailsbery J."/>
            <person name="Clay B."/>
            <person name="Brown D."/>
            <person name="John T."/>
            <person name="Oh Y."/>
            <person name="Young N."/>
            <person name="Fitzgerald M."/>
            <person name="Haas B.J."/>
            <person name="Zeng Q."/>
            <person name="Young S."/>
            <person name="Adiconis X."/>
            <person name="Fan L."/>
            <person name="Levin J.Z."/>
            <person name="Mitchell T.K."/>
            <person name="Okubara P.A."/>
            <person name="Farman M.L."/>
            <person name="Kohn L.M."/>
            <person name="Birren B."/>
            <person name="Ma L.-J."/>
            <person name="Dean R.A."/>
        </authorList>
    </citation>
    <scope>NUCLEOTIDE SEQUENCE</scope>
    <source>
        <strain evidence="3">R3-111a-1</strain>
    </source>
</reference>
<evidence type="ECO:0000313" key="4">
    <source>
        <dbReference type="Proteomes" id="UP000006039"/>
    </source>
</evidence>
<proteinExistence type="predicted"/>
<name>J3PHW2_GAET3</name>
<keyword evidence="4" id="KW-1185">Reference proteome</keyword>
<evidence type="ECO:0000313" key="3">
    <source>
        <dbReference type="EnsemblFungi" id="EJT69474"/>
    </source>
</evidence>
<dbReference type="GeneID" id="20353551"/>
<accession>J3PHW2</accession>
<feature type="chain" id="PRO_5015095376" evidence="1">
    <location>
        <begin position="17"/>
        <end position="60"/>
    </location>
</feature>
<keyword evidence="1" id="KW-0732">Signal</keyword>
<dbReference type="VEuPathDB" id="FungiDB:GGTG_13093"/>
<organism evidence="2">
    <name type="scientific">Gaeumannomyces tritici (strain R3-111a-1)</name>
    <name type="common">Wheat and barley take-all root rot fungus</name>
    <name type="synonym">Gaeumannomyces graminis var. tritici</name>
    <dbReference type="NCBI Taxonomy" id="644352"/>
    <lineage>
        <taxon>Eukaryota</taxon>
        <taxon>Fungi</taxon>
        <taxon>Dikarya</taxon>
        <taxon>Ascomycota</taxon>
        <taxon>Pezizomycotina</taxon>
        <taxon>Sordariomycetes</taxon>
        <taxon>Sordariomycetidae</taxon>
        <taxon>Magnaporthales</taxon>
        <taxon>Magnaporthaceae</taxon>
        <taxon>Gaeumannomyces</taxon>
    </lineage>
</organism>
<dbReference type="Proteomes" id="UP000006039">
    <property type="component" value="Unassembled WGS sequence"/>
</dbReference>
<evidence type="ECO:0000256" key="1">
    <source>
        <dbReference type="SAM" id="SignalP"/>
    </source>
</evidence>
<reference evidence="4" key="1">
    <citation type="submission" date="2010-07" db="EMBL/GenBank/DDBJ databases">
        <title>The genome sequence of Gaeumannomyces graminis var. tritici strain R3-111a-1.</title>
        <authorList>
            <consortium name="The Broad Institute Genome Sequencing Platform"/>
            <person name="Ma L.-J."/>
            <person name="Dead R."/>
            <person name="Young S."/>
            <person name="Zeng Q."/>
            <person name="Koehrsen M."/>
            <person name="Alvarado L."/>
            <person name="Berlin A."/>
            <person name="Chapman S.B."/>
            <person name="Chen Z."/>
            <person name="Freedman E."/>
            <person name="Gellesch M."/>
            <person name="Goldberg J."/>
            <person name="Griggs A."/>
            <person name="Gujja S."/>
            <person name="Heilman E.R."/>
            <person name="Heiman D."/>
            <person name="Hepburn T."/>
            <person name="Howarth C."/>
            <person name="Jen D."/>
            <person name="Larson L."/>
            <person name="Mehta T."/>
            <person name="Neiman D."/>
            <person name="Pearson M."/>
            <person name="Roberts A."/>
            <person name="Saif S."/>
            <person name="Shea T."/>
            <person name="Shenoy N."/>
            <person name="Sisk P."/>
            <person name="Stolte C."/>
            <person name="Sykes S."/>
            <person name="Walk T."/>
            <person name="White J."/>
            <person name="Yandava C."/>
            <person name="Haas B."/>
            <person name="Nusbaum C."/>
            <person name="Birren B."/>
        </authorList>
    </citation>
    <scope>NUCLEOTIDE SEQUENCE [LARGE SCALE GENOMIC DNA]</scope>
    <source>
        <strain evidence="4">R3-111a-1</strain>
    </source>
</reference>
<dbReference type="EnsemblFungi" id="EJT69474">
    <property type="protein sequence ID" value="EJT69474"/>
    <property type="gene ID" value="GGTG_13093"/>
</dbReference>